<sequence>RVALRSSDGVTANTLNMSLKGRNRQKRKPYFMAEDTTPGPNLKPLVSRIDDHTTEVVQSVLLERGWDKFDKGQQNVEDWNLYWRTSSFRMTAHVNIKPWQHLNRHPGTTKLTRKDHLAKHLKQMKKAYGTPLCEFIPLTFIAPNDYNRFVAEYFREKPLLGAKHSYWICKHAELSGGRDIIMFSDIKDLVFADTYVVQKYICNPLLVGRYKCDLRVFILRFATGKFDLSHLQNNYARLTNSSINKSGASYEKINEGIGHVCWWILSKLCSCLRSWDVDHLHLWQKINHAVIRTVLAIAPSVPFAANCFELFGFDNLIDDNLKPWLLEVSFSPALSVDCSSDVSVKRKLIHDTIELIYLQGLRNERTECRDGAKGSRGVSLAKLDAGRLNKACNARSCESLLRFTGRTFKDESVVRKAVKICPENEHASQPREVTSRKKDLLLPTKETPQTKRKLKGRHSTHKTLIPFLSLIQSCQGADLQAGNLVRISPFNEATFGASRNGLNVRRIIQELQKLMNKQHSHLEGKEAKRR</sequence>
<dbReference type="AlphaFoldDB" id="A0A7N5P264"/>
<dbReference type="GeneTree" id="ENSGT00940000162752"/>
<name>A0A7N5P264_AILME</name>
<dbReference type="PANTHER" id="PTHR12241">
    <property type="entry name" value="TUBULIN POLYGLUTAMYLASE"/>
    <property type="match status" value="1"/>
</dbReference>
<dbReference type="GO" id="GO:0070740">
    <property type="term" value="F:tubulin-glutamic acid ligase activity"/>
    <property type="evidence" value="ECO:0007669"/>
    <property type="project" value="TreeGrafter"/>
</dbReference>
<dbReference type="Pfam" id="PF03133">
    <property type="entry name" value="TTL"/>
    <property type="match status" value="1"/>
</dbReference>
<accession>A0A7N5P264</accession>
<organism evidence="5 6">
    <name type="scientific">Ailuropoda melanoleuca</name>
    <name type="common">Giant panda</name>
    <dbReference type="NCBI Taxonomy" id="9646"/>
    <lineage>
        <taxon>Eukaryota</taxon>
        <taxon>Metazoa</taxon>
        <taxon>Chordata</taxon>
        <taxon>Craniata</taxon>
        <taxon>Vertebrata</taxon>
        <taxon>Euteleostomi</taxon>
        <taxon>Mammalia</taxon>
        <taxon>Eutheria</taxon>
        <taxon>Laurasiatheria</taxon>
        <taxon>Carnivora</taxon>
        <taxon>Caniformia</taxon>
        <taxon>Ursidae</taxon>
        <taxon>Ailuropoda</taxon>
    </lineage>
</organism>
<dbReference type="GO" id="GO:0000226">
    <property type="term" value="P:microtubule cytoskeleton organization"/>
    <property type="evidence" value="ECO:0007669"/>
    <property type="project" value="TreeGrafter"/>
</dbReference>
<reference evidence="5" key="3">
    <citation type="submission" date="2025-09" db="UniProtKB">
        <authorList>
            <consortium name="Ensembl"/>
        </authorList>
    </citation>
    <scope>IDENTIFICATION</scope>
</reference>
<evidence type="ECO:0000256" key="2">
    <source>
        <dbReference type="ARBA" id="ARBA00022741"/>
    </source>
</evidence>
<dbReference type="Gene3D" id="3.30.470.20">
    <property type="entry name" value="ATP-grasp fold, B domain"/>
    <property type="match status" value="1"/>
</dbReference>
<reference evidence="5 6" key="1">
    <citation type="journal article" date="2010" name="Nature">
        <title>The sequence and de novo assembly of the giant panda genome.</title>
        <authorList>
            <person name="Li R."/>
            <person name="Fan W."/>
            <person name="Tian G."/>
            <person name="Zhu H."/>
            <person name="He L."/>
            <person name="Cai J."/>
            <person name="Huang Q."/>
            <person name="Cai Q."/>
            <person name="Li B."/>
            <person name="Bai Y."/>
            <person name="Zhang Z."/>
            <person name="Zhang Y."/>
            <person name="Wang W."/>
            <person name="Li J."/>
            <person name="Wei F."/>
            <person name="Li H."/>
            <person name="Jian M."/>
            <person name="Li J."/>
            <person name="Zhang Z."/>
            <person name="Nielsen R."/>
            <person name="Li D."/>
            <person name="Gu W."/>
            <person name="Yang Z."/>
            <person name="Xuan Z."/>
            <person name="Ryder O.A."/>
            <person name="Leung F.C."/>
            <person name="Zhou Y."/>
            <person name="Cao J."/>
            <person name="Sun X."/>
            <person name="Fu Y."/>
            <person name="Fang X."/>
            <person name="Guo X."/>
            <person name="Wang B."/>
            <person name="Hou R."/>
            <person name="Shen F."/>
            <person name="Mu B."/>
            <person name="Ni P."/>
            <person name="Lin R."/>
            <person name="Qian W."/>
            <person name="Wang G."/>
            <person name="Yu C."/>
            <person name="Nie W."/>
            <person name="Wang J."/>
            <person name="Wu Z."/>
            <person name="Liang H."/>
            <person name="Min J."/>
            <person name="Wu Q."/>
            <person name="Cheng S."/>
            <person name="Ruan J."/>
            <person name="Wang M."/>
            <person name="Shi Z."/>
            <person name="Wen M."/>
            <person name="Liu B."/>
            <person name="Ren X."/>
            <person name="Zheng H."/>
            <person name="Dong D."/>
            <person name="Cook K."/>
            <person name="Shan G."/>
            <person name="Zhang H."/>
            <person name="Kosiol C."/>
            <person name="Xie X."/>
            <person name="Lu Z."/>
            <person name="Zheng H."/>
            <person name="Li Y."/>
            <person name="Steiner C.C."/>
            <person name="Lam T.T."/>
            <person name="Lin S."/>
            <person name="Zhang Q."/>
            <person name="Li G."/>
            <person name="Tian J."/>
            <person name="Gong T."/>
            <person name="Liu H."/>
            <person name="Zhang D."/>
            <person name="Fang L."/>
            <person name="Ye C."/>
            <person name="Zhang J."/>
            <person name="Hu W."/>
            <person name="Xu A."/>
            <person name="Ren Y."/>
            <person name="Zhang G."/>
            <person name="Bruford M.W."/>
            <person name="Li Q."/>
            <person name="Ma L."/>
            <person name="Guo Y."/>
            <person name="An N."/>
            <person name="Hu Y."/>
            <person name="Zheng Y."/>
            <person name="Shi Y."/>
            <person name="Li Z."/>
            <person name="Liu Q."/>
            <person name="Chen Y."/>
            <person name="Zhao J."/>
            <person name="Qu N."/>
            <person name="Zhao S."/>
            <person name="Tian F."/>
            <person name="Wang X."/>
            <person name="Wang H."/>
            <person name="Xu L."/>
            <person name="Liu X."/>
            <person name="Vinar T."/>
            <person name="Wang Y."/>
            <person name="Lam T.W."/>
            <person name="Yiu S.M."/>
            <person name="Liu S."/>
            <person name="Zhang H."/>
            <person name="Li D."/>
            <person name="Huang Y."/>
            <person name="Wang X."/>
            <person name="Yang G."/>
            <person name="Jiang Z."/>
            <person name="Wang J."/>
            <person name="Qin N."/>
            <person name="Li L."/>
            <person name="Li J."/>
            <person name="Bolund L."/>
            <person name="Kristiansen K."/>
            <person name="Wong G.K."/>
            <person name="Olson M."/>
            <person name="Zhang X."/>
            <person name="Li S."/>
            <person name="Yang H."/>
            <person name="Wang J."/>
            <person name="Wang J."/>
        </authorList>
    </citation>
    <scope>NUCLEOTIDE SEQUENCE [LARGE SCALE GENOMIC DNA]</scope>
</reference>
<feature type="region of interest" description="Disordered" evidence="4">
    <location>
        <begin position="425"/>
        <end position="458"/>
    </location>
</feature>
<protein>
    <recommendedName>
        <fullName evidence="7">Tubulin tyrosine ligase like 2</fullName>
    </recommendedName>
</protein>
<evidence type="ECO:0000256" key="1">
    <source>
        <dbReference type="ARBA" id="ARBA00022598"/>
    </source>
</evidence>
<keyword evidence="3" id="KW-0067">ATP-binding</keyword>
<dbReference type="PANTHER" id="PTHR12241:SF118">
    <property type="entry name" value="TUBULIN POLYGLUTAMYLASE TTLL2-RELATED"/>
    <property type="match status" value="1"/>
</dbReference>
<dbReference type="Ensembl" id="ENSAMET00000010349.2">
    <property type="protein sequence ID" value="ENSAMEP00000027584.1"/>
    <property type="gene ID" value="ENSAMEG00000009444.2"/>
</dbReference>
<dbReference type="PROSITE" id="PS51221">
    <property type="entry name" value="TTL"/>
    <property type="match status" value="1"/>
</dbReference>
<evidence type="ECO:0000256" key="3">
    <source>
        <dbReference type="ARBA" id="ARBA00022840"/>
    </source>
</evidence>
<dbReference type="InterPro" id="IPR004344">
    <property type="entry name" value="TTL/TTLL_fam"/>
</dbReference>
<dbReference type="GO" id="GO:0036064">
    <property type="term" value="C:ciliary basal body"/>
    <property type="evidence" value="ECO:0007669"/>
    <property type="project" value="TreeGrafter"/>
</dbReference>
<keyword evidence="2" id="KW-0547">Nucleotide-binding</keyword>
<dbReference type="SUPFAM" id="SSF56059">
    <property type="entry name" value="Glutathione synthetase ATP-binding domain-like"/>
    <property type="match status" value="1"/>
</dbReference>
<keyword evidence="1" id="KW-0436">Ligase</keyword>
<dbReference type="InParanoid" id="A0A7N5P264"/>
<keyword evidence="6" id="KW-1185">Reference proteome</keyword>
<dbReference type="GO" id="GO:0015631">
    <property type="term" value="F:tubulin binding"/>
    <property type="evidence" value="ECO:0007669"/>
    <property type="project" value="TreeGrafter"/>
</dbReference>
<proteinExistence type="predicted"/>
<evidence type="ECO:0008006" key="7">
    <source>
        <dbReference type="Google" id="ProtNLM"/>
    </source>
</evidence>
<feature type="compositionally biased region" description="Basic and acidic residues" evidence="4">
    <location>
        <begin position="425"/>
        <end position="440"/>
    </location>
</feature>
<evidence type="ECO:0000313" key="6">
    <source>
        <dbReference type="Proteomes" id="UP000008912"/>
    </source>
</evidence>
<evidence type="ECO:0000313" key="5">
    <source>
        <dbReference type="Ensembl" id="ENSAMEP00000027584.1"/>
    </source>
</evidence>
<reference evidence="5" key="2">
    <citation type="submission" date="2025-08" db="UniProtKB">
        <authorList>
            <consortium name="Ensembl"/>
        </authorList>
    </citation>
    <scope>IDENTIFICATION</scope>
</reference>
<dbReference type="GO" id="GO:0005524">
    <property type="term" value="F:ATP binding"/>
    <property type="evidence" value="ECO:0007669"/>
    <property type="project" value="UniProtKB-KW"/>
</dbReference>
<evidence type="ECO:0000256" key="4">
    <source>
        <dbReference type="SAM" id="MobiDB-lite"/>
    </source>
</evidence>
<dbReference type="Proteomes" id="UP000008912">
    <property type="component" value="Unassembled WGS sequence"/>
</dbReference>